<protein>
    <recommendedName>
        <fullName evidence="3">Protein kinase domain-containing protein</fullName>
    </recommendedName>
</protein>
<accession>G5A7I9</accession>
<evidence type="ECO:0000259" key="3">
    <source>
        <dbReference type="PROSITE" id="PS50011"/>
    </source>
</evidence>
<evidence type="ECO:0000256" key="2">
    <source>
        <dbReference type="ARBA" id="ARBA00022840"/>
    </source>
</evidence>
<dbReference type="Gene3D" id="1.10.510.10">
    <property type="entry name" value="Transferase(Phosphotransferase) domain 1"/>
    <property type="match status" value="1"/>
</dbReference>
<evidence type="ECO:0000313" key="5">
    <source>
        <dbReference type="Proteomes" id="UP000002640"/>
    </source>
</evidence>
<organism evidence="4 5">
    <name type="scientific">Phytophthora sojae (strain P6497)</name>
    <name type="common">Soybean stem and root rot agent</name>
    <name type="synonym">Phytophthora megasperma f. sp. glycines</name>
    <dbReference type="NCBI Taxonomy" id="1094619"/>
    <lineage>
        <taxon>Eukaryota</taxon>
        <taxon>Sar</taxon>
        <taxon>Stramenopiles</taxon>
        <taxon>Oomycota</taxon>
        <taxon>Peronosporomycetes</taxon>
        <taxon>Peronosporales</taxon>
        <taxon>Peronosporaceae</taxon>
        <taxon>Phytophthora</taxon>
    </lineage>
</organism>
<evidence type="ECO:0000256" key="1">
    <source>
        <dbReference type="ARBA" id="ARBA00022741"/>
    </source>
</evidence>
<dbReference type="PANTHER" id="PTHR24418">
    <property type="entry name" value="TYROSINE-PROTEIN KINASE"/>
    <property type="match status" value="1"/>
</dbReference>
<dbReference type="InterPro" id="IPR050198">
    <property type="entry name" value="Non-receptor_tyrosine_kinases"/>
</dbReference>
<gene>
    <name evidence="4" type="ORF">PHYSODRAFT_252774</name>
</gene>
<dbReference type="InterPro" id="IPR011009">
    <property type="entry name" value="Kinase-like_dom_sf"/>
</dbReference>
<dbReference type="AlphaFoldDB" id="G5A7I9"/>
<dbReference type="SMR" id="G5A7I9"/>
<dbReference type="InterPro" id="IPR001245">
    <property type="entry name" value="Ser-Thr/Tyr_kinase_cat_dom"/>
</dbReference>
<reference evidence="4 5" key="1">
    <citation type="journal article" date="2006" name="Science">
        <title>Phytophthora genome sequences uncover evolutionary origins and mechanisms of pathogenesis.</title>
        <authorList>
            <person name="Tyler B.M."/>
            <person name="Tripathy S."/>
            <person name="Zhang X."/>
            <person name="Dehal P."/>
            <person name="Jiang R.H."/>
            <person name="Aerts A."/>
            <person name="Arredondo F.D."/>
            <person name="Baxter L."/>
            <person name="Bensasson D."/>
            <person name="Beynon J.L."/>
            <person name="Chapman J."/>
            <person name="Damasceno C.M."/>
            <person name="Dorrance A.E."/>
            <person name="Dou D."/>
            <person name="Dickerman A.W."/>
            <person name="Dubchak I.L."/>
            <person name="Garbelotto M."/>
            <person name="Gijzen M."/>
            <person name="Gordon S.G."/>
            <person name="Govers F."/>
            <person name="Grunwald N.J."/>
            <person name="Huang W."/>
            <person name="Ivors K.L."/>
            <person name="Jones R.W."/>
            <person name="Kamoun S."/>
            <person name="Krampis K."/>
            <person name="Lamour K.H."/>
            <person name="Lee M.K."/>
            <person name="McDonald W.H."/>
            <person name="Medina M."/>
            <person name="Meijer H.J."/>
            <person name="Nordberg E.K."/>
            <person name="Maclean D.J."/>
            <person name="Ospina-Giraldo M.D."/>
            <person name="Morris P.F."/>
            <person name="Phuntumart V."/>
            <person name="Putnam N.H."/>
            <person name="Rash S."/>
            <person name="Rose J.K."/>
            <person name="Sakihama Y."/>
            <person name="Salamov A.A."/>
            <person name="Savidor A."/>
            <person name="Scheuring C.F."/>
            <person name="Smith B.M."/>
            <person name="Sobral B.W."/>
            <person name="Terry A."/>
            <person name="Torto-Alalibo T.A."/>
            <person name="Win J."/>
            <person name="Xu Z."/>
            <person name="Zhang H."/>
            <person name="Grigoriev I.V."/>
            <person name="Rokhsar D.S."/>
            <person name="Boore J.L."/>
        </authorList>
    </citation>
    <scope>NUCLEOTIDE SEQUENCE [LARGE SCALE GENOMIC DNA]</scope>
    <source>
        <strain evidence="4 5">P6497</strain>
    </source>
</reference>
<dbReference type="Proteomes" id="UP000002640">
    <property type="component" value="Unassembled WGS sequence"/>
</dbReference>
<dbReference type="GeneID" id="20638307"/>
<sequence length="450" mass="50461">MEDAPVSPAEPVSFPVAARRGISSRRIVFKELPQRLRHMPECDGMSRHLHARVEAAHDAVAAHNEQWKAKYCDVLGHFCKLLRRTPLLERLAGGETIAYTFQELNSKMDEICVGVGVIASSAADQWKEDWVSDCQAQAAQLKKLVRAAGPSMLIRAVGDEKQARLAMMDMYLSLEEEVLGPLTQLKRETLGRLCALLGLETLDITAEMLGAVIQNVVVTSLYDVTSFSGWSFLRHLQLWYELPKHRNIIRLFGSSHLAAKPFFVCEDAPGGDIVQFLGKEENRGQLWSMFFEVAEGLKVLHDHHIVHDGLRGSNILIGENHTPKISDFGYVSIRTTSLSLSASFSMNSLFRWKPRERMVETTNDRYKSDIYSLGMCIIEAMTQDIPFGTDVDDDDVAEMIIAGKPYKRPDTNMTDEEWGVISRLIAVDMNERPDMNETISLLRSLAPPAA</sequence>
<proteinExistence type="predicted"/>
<dbReference type="KEGG" id="psoj:PHYSODRAFT_252774"/>
<dbReference type="RefSeq" id="XP_009536040.1">
    <property type="nucleotide sequence ID" value="XM_009537745.1"/>
</dbReference>
<name>G5A7I9_PHYSP</name>
<keyword evidence="2" id="KW-0067">ATP-binding</keyword>
<dbReference type="InterPro" id="IPR000719">
    <property type="entry name" value="Prot_kinase_dom"/>
</dbReference>
<keyword evidence="1" id="KW-0547">Nucleotide-binding</keyword>
<evidence type="ECO:0000313" key="4">
    <source>
        <dbReference type="EMBL" id="EGZ07868.1"/>
    </source>
</evidence>
<dbReference type="PROSITE" id="PS50011">
    <property type="entry name" value="PROTEIN_KINASE_DOM"/>
    <property type="match status" value="1"/>
</dbReference>
<dbReference type="EMBL" id="JH159161">
    <property type="protein sequence ID" value="EGZ07868.1"/>
    <property type="molecule type" value="Genomic_DNA"/>
</dbReference>
<dbReference type="GO" id="GO:0005524">
    <property type="term" value="F:ATP binding"/>
    <property type="evidence" value="ECO:0007669"/>
    <property type="project" value="UniProtKB-KW"/>
</dbReference>
<keyword evidence="5" id="KW-1185">Reference proteome</keyword>
<dbReference type="InParanoid" id="G5A7I9"/>
<dbReference type="SUPFAM" id="SSF56112">
    <property type="entry name" value="Protein kinase-like (PK-like)"/>
    <property type="match status" value="1"/>
</dbReference>
<dbReference type="STRING" id="1094619.G5A7I9"/>
<dbReference type="GO" id="GO:0004672">
    <property type="term" value="F:protein kinase activity"/>
    <property type="evidence" value="ECO:0007669"/>
    <property type="project" value="InterPro"/>
</dbReference>
<feature type="domain" description="Protein kinase" evidence="3">
    <location>
        <begin position="168"/>
        <end position="445"/>
    </location>
</feature>
<dbReference type="Pfam" id="PF07714">
    <property type="entry name" value="PK_Tyr_Ser-Thr"/>
    <property type="match status" value="1"/>
</dbReference>